<dbReference type="GO" id="GO:0051787">
    <property type="term" value="F:misfolded protein binding"/>
    <property type="evidence" value="ECO:0007669"/>
    <property type="project" value="TreeGrafter"/>
</dbReference>
<dbReference type="Pfam" id="PF00226">
    <property type="entry name" value="DnaJ"/>
    <property type="match status" value="1"/>
</dbReference>
<dbReference type="OrthoDB" id="9779622at2"/>
<reference evidence="4 5" key="1">
    <citation type="submission" date="2019-01" db="EMBL/GenBank/DDBJ databases">
        <title>Lacibacter sp. strain TTM-7.</title>
        <authorList>
            <person name="Chen W.-M."/>
        </authorList>
    </citation>
    <scope>NUCLEOTIDE SEQUENCE [LARGE SCALE GENOMIC DNA]</scope>
    <source>
        <strain evidence="4 5">TTM-7</strain>
    </source>
</reference>
<evidence type="ECO:0000256" key="2">
    <source>
        <dbReference type="SAM" id="Phobius"/>
    </source>
</evidence>
<dbReference type="EMBL" id="SDHW01000001">
    <property type="protein sequence ID" value="RXK62371.1"/>
    <property type="molecule type" value="Genomic_DNA"/>
</dbReference>
<gene>
    <name evidence="4" type="ORF">ESA94_05000</name>
</gene>
<dbReference type="PANTHER" id="PTHR44360">
    <property type="entry name" value="DNAJ HOMOLOG SUBFAMILY B MEMBER 9"/>
    <property type="match status" value="1"/>
</dbReference>
<feature type="domain" description="J" evidence="3">
    <location>
        <begin position="3"/>
        <end position="75"/>
    </location>
</feature>
<proteinExistence type="predicted"/>
<dbReference type="Proteomes" id="UP000290204">
    <property type="component" value="Unassembled WGS sequence"/>
</dbReference>
<dbReference type="SMART" id="SM00271">
    <property type="entry name" value="DnaJ"/>
    <property type="match status" value="1"/>
</dbReference>
<protein>
    <submittedName>
        <fullName evidence="4">J domain-containing protein</fullName>
    </submittedName>
</protein>
<evidence type="ECO:0000259" key="3">
    <source>
        <dbReference type="PROSITE" id="PS50076"/>
    </source>
</evidence>
<dbReference type="InterPro" id="IPR001623">
    <property type="entry name" value="DnaJ_domain"/>
</dbReference>
<organism evidence="4 5">
    <name type="scientific">Lacibacter luteus</name>
    <dbReference type="NCBI Taxonomy" id="2508719"/>
    <lineage>
        <taxon>Bacteria</taxon>
        <taxon>Pseudomonadati</taxon>
        <taxon>Bacteroidota</taxon>
        <taxon>Chitinophagia</taxon>
        <taxon>Chitinophagales</taxon>
        <taxon>Chitinophagaceae</taxon>
        <taxon>Lacibacter</taxon>
    </lineage>
</organism>
<dbReference type="GO" id="GO:0051087">
    <property type="term" value="F:protein-folding chaperone binding"/>
    <property type="evidence" value="ECO:0007669"/>
    <property type="project" value="TreeGrafter"/>
</dbReference>
<dbReference type="InterPro" id="IPR018253">
    <property type="entry name" value="DnaJ_domain_CS"/>
</dbReference>
<keyword evidence="2" id="KW-1133">Transmembrane helix</keyword>
<dbReference type="InterPro" id="IPR036869">
    <property type="entry name" value="J_dom_sf"/>
</dbReference>
<evidence type="ECO:0000313" key="4">
    <source>
        <dbReference type="EMBL" id="RXK62371.1"/>
    </source>
</evidence>
<dbReference type="Gene3D" id="1.10.287.110">
    <property type="entry name" value="DnaJ domain"/>
    <property type="match status" value="1"/>
</dbReference>
<dbReference type="InterPro" id="IPR051948">
    <property type="entry name" value="Hsp70_co-chaperone_J-domain"/>
</dbReference>
<dbReference type="PRINTS" id="PR00625">
    <property type="entry name" value="JDOMAIN"/>
</dbReference>
<name>A0A4Q1CNT2_9BACT</name>
<keyword evidence="1" id="KW-0143">Chaperone</keyword>
<keyword evidence="2" id="KW-0472">Membrane</keyword>
<dbReference type="CDD" id="cd06257">
    <property type="entry name" value="DnaJ"/>
    <property type="match status" value="1"/>
</dbReference>
<keyword evidence="5" id="KW-1185">Reference proteome</keyword>
<keyword evidence="2" id="KW-0812">Transmembrane</keyword>
<evidence type="ECO:0000313" key="5">
    <source>
        <dbReference type="Proteomes" id="UP000290204"/>
    </source>
</evidence>
<comment type="caution">
    <text evidence="4">The sequence shown here is derived from an EMBL/GenBank/DDBJ whole genome shotgun (WGS) entry which is preliminary data.</text>
</comment>
<dbReference type="PROSITE" id="PS50076">
    <property type="entry name" value="DNAJ_2"/>
    <property type="match status" value="1"/>
</dbReference>
<sequence length="215" mass="25178">MKDYYSILEIEPSASLPEIKQAYRKLVMLYHPDKNNDDPYALARFAEIKEAYEVLTNPQKKELYLQERWLYKASGKKIGEELITAPAILIKCLELNKQVATMDIHRMNYKAVAERMTKLLNDDTISILIDQKETDVHASIIASMLKSIQPFPYTAAKPVANQLFKLAVHLPEWNKHIFQSMQKKQQQEKWRWLNPLLIVLLTIAICFLIWYNAHF</sequence>
<accession>A0A4Q1CNT2</accession>
<dbReference type="GO" id="GO:0036503">
    <property type="term" value="P:ERAD pathway"/>
    <property type="evidence" value="ECO:0007669"/>
    <property type="project" value="TreeGrafter"/>
</dbReference>
<feature type="transmembrane region" description="Helical" evidence="2">
    <location>
        <begin position="192"/>
        <end position="213"/>
    </location>
</feature>
<evidence type="ECO:0000256" key="1">
    <source>
        <dbReference type="ARBA" id="ARBA00023186"/>
    </source>
</evidence>
<dbReference type="AlphaFoldDB" id="A0A4Q1CNT2"/>
<dbReference type="PROSITE" id="PS00636">
    <property type="entry name" value="DNAJ_1"/>
    <property type="match status" value="1"/>
</dbReference>
<dbReference type="SUPFAM" id="SSF46565">
    <property type="entry name" value="Chaperone J-domain"/>
    <property type="match status" value="1"/>
</dbReference>
<dbReference type="PANTHER" id="PTHR44360:SF1">
    <property type="entry name" value="DNAJ HOMOLOG SUBFAMILY B MEMBER 9"/>
    <property type="match status" value="1"/>
</dbReference>